<dbReference type="Gene3D" id="6.10.340.10">
    <property type="match status" value="1"/>
</dbReference>
<keyword evidence="9 17" id="KW-0418">Kinase</keyword>
<keyword evidence="5" id="KW-0597">Phosphoprotein</keyword>
<evidence type="ECO:0000313" key="17">
    <source>
        <dbReference type="EMBL" id="MFC4601321.1"/>
    </source>
</evidence>
<dbReference type="GO" id="GO:0016301">
    <property type="term" value="F:kinase activity"/>
    <property type="evidence" value="ECO:0007669"/>
    <property type="project" value="UniProtKB-KW"/>
</dbReference>
<evidence type="ECO:0000256" key="14">
    <source>
        <dbReference type="SAM" id="Phobius"/>
    </source>
</evidence>
<keyword evidence="6" id="KW-0808">Transferase</keyword>
<accession>A0ABV9FL18</accession>
<dbReference type="InterPro" id="IPR050428">
    <property type="entry name" value="TCS_sensor_his_kinase"/>
</dbReference>
<dbReference type="InterPro" id="IPR004358">
    <property type="entry name" value="Sig_transdc_His_kin-like_C"/>
</dbReference>
<dbReference type="CDD" id="cd00082">
    <property type="entry name" value="HisKA"/>
    <property type="match status" value="1"/>
</dbReference>
<evidence type="ECO:0000256" key="11">
    <source>
        <dbReference type="ARBA" id="ARBA00022989"/>
    </source>
</evidence>
<evidence type="ECO:0000256" key="9">
    <source>
        <dbReference type="ARBA" id="ARBA00022777"/>
    </source>
</evidence>
<dbReference type="PROSITE" id="PS50109">
    <property type="entry name" value="HIS_KIN"/>
    <property type="match status" value="1"/>
</dbReference>
<keyword evidence="13 14" id="KW-0472">Membrane</keyword>
<feature type="transmembrane region" description="Helical" evidence="14">
    <location>
        <begin position="7"/>
        <end position="30"/>
    </location>
</feature>
<dbReference type="Pfam" id="PF02518">
    <property type="entry name" value="HATPase_c"/>
    <property type="match status" value="1"/>
</dbReference>
<comment type="subcellular location">
    <subcellularLocation>
        <location evidence="2">Cell membrane</location>
        <topology evidence="2">Multi-pass membrane protein</topology>
    </subcellularLocation>
</comment>
<evidence type="ECO:0000259" key="16">
    <source>
        <dbReference type="PROSITE" id="PS50885"/>
    </source>
</evidence>
<evidence type="ECO:0000256" key="10">
    <source>
        <dbReference type="ARBA" id="ARBA00022840"/>
    </source>
</evidence>
<organism evidence="17 18">
    <name type="scientific">Cohnella hongkongensis</name>
    <dbReference type="NCBI Taxonomy" id="178337"/>
    <lineage>
        <taxon>Bacteria</taxon>
        <taxon>Bacillati</taxon>
        <taxon>Bacillota</taxon>
        <taxon>Bacilli</taxon>
        <taxon>Bacillales</taxon>
        <taxon>Paenibacillaceae</taxon>
        <taxon>Cohnella</taxon>
    </lineage>
</organism>
<dbReference type="SUPFAM" id="SSF158472">
    <property type="entry name" value="HAMP domain-like"/>
    <property type="match status" value="1"/>
</dbReference>
<keyword evidence="11 14" id="KW-1133">Transmembrane helix</keyword>
<dbReference type="InterPro" id="IPR005467">
    <property type="entry name" value="His_kinase_dom"/>
</dbReference>
<dbReference type="PROSITE" id="PS50885">
    <property type="entry name" value="HAMP"/>
    <property type="match status" value="1"/>
</dbReference>
<dbReference type="Proteomes" id="UP001596028">
    <property type="component" value="Unassembled WGS sequence"/>
</dbReference>
<dbReference type="Gene3D" id="1.10.287.130">
    <property type="match status" value="1"/>
</dbReference>
<protein>
    <recommendedName>
        <fullName evidence="3">histidine kinase</fullName>
        <ecNumber evidence="3">2.7.13.3</ecNumber>
    </recommendedName>
</protein>
<dbReference type="SMART" id="SM00388">
    <property type="entry name" value="HisKA"/>
    <property type="match status" value="1"/>
</dbReference>
<dbReference type="EMBL" id="JBHSEP010000025">
    <property type="protein sequence ID" value="MFC4601321.1"/>
    <property type="molecule type" value="Genomic_DNA"/>
</dbReference>
<dbReference type="InterPro" id="IPR003661">
    <property type="entry name" value="HisK_dim/P_dom"/>
</dbReference>
<keyword evidence="10" id="KW-0067">ATP-binding</keyword>
<evidence type="ECO:0000256" key="4">
    <source>
        <dbReference type="ARBA" id="ARBA00022475"/>
    </source>
</evidence>
<evidence type="ECO:0000256" key="8">
    <source>
        <dbReference type="ARBA" id="ARBA00022741"/>
    </source>
</evidence>
<dbReference type="Pfam" id="PF00672">
    <property type="entry name" value="HAMP"/>
    <property type="match status" value="1"/>
</dbReference>
<keyword evidence="8" id="KW-0547">Nucleotide-binding</keyword>
<proteinExistence type="predicted"/>
<dbReference type="SUPFAM" id="SSF55874">
    <property type="entry name" value="ATPase domain of HSP90 chaperone/DNA topoisomerase II/histidine kinase"/>
    <property type="match status" value="1"/>
</dbReference>
<dbReference type="SMART" id="SM00304">
    <property type="entry name" value="HAMP"/>
    <property type="match status" value="1"/>
</dbReference>
<evidence type="ECO:0000256" key="7">
    <source>
        <dbReference type="ARBA" id="ARBA00022692"/>
    </source>
</evidence>
<dbReference type="InterPro" id="IPR003594">
    <property type="entry name" value="HATPase_dom"/>
</dbReference>
<dbReference type="RefSeq" id="WP_378101212.1">
    <property type="nucleotide sequence ID" value="NZ_JBHSEP010000025.1"/>
</dbReference>
<reference evidence="18" key="1">
    <citation type="journal article" date="2019" name="Int. J. Syst. Evol. Microbiol.">
        <title>The Global Catalogue of Microorganisms (GCM) 10K type strain sequencing project: providing services to taxonomists for standard genome sequencing and annotation.</title>
        <authorList>
            <consortium name="The Broad Institute Genomics Platform"/>
            <consortium name="The Broad Institute Genome Sequencing Center for Infectious Disease"/>
            <person name="Wu L."/>
            <person name="Ma J."/>
        </authorList>
    </citation>
    <scope>NUCLEOTIDE SEQUENCE [LARGE SCALE GENOMIC DNA]</scope>
    <source>
        <strain evidence="18">CCUG 49571</strain>
    </source>
</reference>
<evidence type="ECO:0000256" key="2">
    <source>
        <dbReference type="ARBA" id="ARBA00004651"/>
    </source>
</evidence>
<dbReference type="InterPro" id="IPR036097">
    <property type="entry name" value="HisK_dim/P_sf"/>
</dbReference>
<evidence type="ECO:0000259" key="15">
    <source>
        <dbReference type="PROSITE" id="PS50109"/>
    </source>
</evidence>
<evidence type="ECO:0000256" key="13">
    <source>
        <dbReference type="ARBA" id="ARBA00023136"/>
    </source>
</evidence>
<dbReference type="InterPro" id="IPR036890">
    <property type="entry name" value="HATPase_C_sf"/>
</dbReference>
<feature type="domain" description="HAMP" evidence="16">
    <location>
        <begin position="178"/>
        <end position="232"/>
    </location>
</feature>
<dbReference type="PRINTS" id="PR00344">
    <property type="entry name" value="BCTRLSENSOR"/>
</dbReference>
<gene>
    <name evidence="17" type="ORF">ACFO3S_23965</name>
</gene>
<evidence type="ECO:0000256" key="3">
    <source>
        <dbReference type="ARBA" id="ARBA00012438"/>
    </source>
</evidence>
<dbReference type="Gene3D" id="3.30.565.10">
    <property type="entry name" value="Histidine kinase-like ATPase, C-terminal domain"/>
    <property type="match status" value="1"/>
</dbReference>
<dbReference type="SUPFAM" id="SSF47384">
    <property type="entry name" value="Homodimeric domain of signal transducing histidine kinase"/>
    <property type="match status" value="1"/>
</dbReference>
<comment type="caution">
    <text evidence="17">The sequence shown here is derived from an EMBL/GenBank/DDBJ whole genome shotgun (WGS) entry which is preliminary data.</text>
</comment>
<comment type="catalytic activity">
    <reaction evidence="1">
        <text>ATP + protein L-histidine = ADP + protein N-phospho-L-histidine.</text>
        <dbReference type="EC" id="2.7.13.3"/>
    </reaction>
</comment>
<dbReference type="CDD" id="cd00075">
    <property type="entry name" value="HATPase"/>
    <property type="match status" value="1"/>
</dbReference>
<evidence type="ECO:0000256" key="5">
    <source>
        <dbReference type="ARBA" id="ARBA00022553"/>
    </source>
</evidence>
<feature type="domain" description="Histidine kinase" evidence="15">
    <location>
        <begin position="240"/>
        <end position="451"/>
    </location>
</feature>
<evidence type="ECO:0000256" key="12">
    <source>
        <dbReference type="ARBA" id="ARBA00023012"/>
    </source>
</evidence>
<dbReference type="InterPro" id="IPR003660">
    <property type="entry name" value="HAMP_dom"/>
</dbReference>
<keyword evidence="4" id="KW-1003">Cell membrane</keyword>
<evidence type="ECO:0000313" key="18">
    <source>
        <dbReference type="Proteomes" id="UP001596028"/>
    </source>
</evidence>
<dbReference type="SMART" id="SM00387">
    <property type="entry name" value="HATPase_c"/>
    <property type="match status" value="1"/>
</dbReference>
<keyword evidence="18" id="KW-1185">Reference proteome</keyword>
<dbReference type="PANTHER" id="PTHR45436">
    <property type="entry name" value="SENSOR HISTIDINE KINASE YKOH"/>
    <property type="match status" value="1"/>
</dbReference>
<keyword evidence="12" id="KW-0902">Two-component regulatory system</keyword>
<dbReference type="EC" id="2.7.13.3" evidence="3"/>
<keyword evidence="7 14" id="KW-0812">Transmembrane</keyword>
<dbReference type="Pfam" id="PF00512">
    <property type="entry name" value="HisKA"/>
    <property type="match status" value="1"/>
</dbReference>
<name>A0ABV9FL18_9BACL</name>
<evidence type="ECO:0000256" key="1">
    <source>
        <dbReference type="ARBA" id="ARBA00000085"/>
    </source>
</evidence>
<dbReference type="PANTHER" id="PTHR45436:SF5">
    <property type="entry name" value="SENSOR HISTIDINE KINASE TRCS"/>
    <property type="match status" value="1"/>
</dbReference>
<evidence type="ECO:0000256" key="6">
    <source>
        <dbReference type="ARBA" id="ARBA00022679"/>
    </source>
</evidence>
<dbReference type="CDD" id="cd06225">
    <property type="entry name" value="HAMP"/>
    <property type="match status" value="1"/>
</dbReference>
<sequence length="451" mass="50270">MRLQNKIHLYSSLLFAVLLVLMNVSIYFLFDRMSLNSEIGKAETEATSIAEGIRQNADSIPVRDLLRAYVPADGMLRIVAPDGGAGYPPVTSPSQSELSKREAFYSSEKMKQAIEYAGEKYALVSLPVIWSDGSVVNVQLVRSLRETTDNLRALRIVLVAVTALALVPVVLSGRWLGKLITQPVVNMTNTMKEIRESGRFKRLELKDEAKDELAEMGRTFNRMIELLENNFEKQKRFASNASHELKTPLTVIESYASLLKRKGLERPDLFSESVEAIHSEAVRMREMTEQLLLLAGSRSHWNANPEELELGKLATEASEAFRKAYRRDVHVEAEAPVTVLSDQNLLRQLLYIFLDNARKYSEEPIAVTVGASGGSAWIRIADRGVGIPKDELPKVFDRFYRVDQARTRQNGGFGLGLSLAKEIAEAIGASLELDSLEGVGTTATIRFPDPR</sequence>